<dbReference type="GO" id="GO:0008483">
    <property type="term" value="F:transaminase activity"/>
    <property type="evidence" value="ECO:0007669"/>
    <property type="project" value="UniProtKB-KW"/>
</dbReference>
<organism evidence="8">
    <name type="scientific">Methyloraptor flagellatus</name>
    <dbReference type="NCBI Taxonomy" id="3162530"/>
    <lineage>
        <taxon>Bacteria</taxon>
        <taxon>Pseudomonadati</taxon>
        <taxon>Pseudomonadota</taxon>
        <taxon>Alphaproteobacteria</taxon>
        <taxon>Hyphomicrobiales</taxon>
        <taxon>Ancalomicrobiaceae</taxon>
        <taxon>Methyloraptor</taxon>
    </lineage>
</organism>
<dbReference type="Gene3D" id="3.90.1150.10">
    <property type="entry name" value="Aspartate Aminotransferase, domain 1"/>
    <property type="match status" value="1"/>
</dbReference>
<dbReference type="FunFam" id="3.40.640.10:FF:000053">
    <property type="entry name" value="Aminotransferase, class I"/>
    <property type="match status" value="1"/>
</dbReference>
<keyword evidence="6" id="KW-0663">Pyridoxal phosphate</keyword>
<keyword evidence="4 8" id="KW-0032">Aminotransferase</keyword>
<dbReference type="InterPro" id="IPR050859">
    <property type="entry name" value="Class-I_PLP-dep_aminotransf"/>
</dbReference>
<dbReference type="GO" id="GO:0030170">
    <property type="term" value="F:pyridoxal phosphate binding"/>
    <property type="evidence" value="ECO:0007669"/>
    <property type="project" value="InterPro"/>
</dbReference>
<evidence type="ECO:0000256" key="6">
    <source>
        <dbReference type="ARBA" id="ARBA00022898"/>
    </source>
</evidence>
<dbReference type="GO" id="GO:1901605">
    <property type="term" value="P:alpha-amino acid metabolic process"/>
    <property type="evidence" value="ECO:0007669"/>
    <property type="project" value="TreeGrafter"/>
</dbReference>
<dbReference type="InterPro" id="IPR004839">
    <property type="entry name" value="Aminotransferase_I/II_large"/>
</dbReference>
<dbReference type="CDD" id="cd00609">
    <property type="entry name" value="AAT_like"/>
    <property type="match status" value="1"/>
</dbReference>
<keyword evidence="5" id="KW-0808">Transferase</keyword>
<dbReference type="InterPro" id="IPR015422">
    <property type="entry name" value="PyrdxlP-dep_Trfase_small"/>
</dbReference>
<evidence type="ECO:0000256" key="5">
    <source>
        <dbReference type="ARBA" id="ARBA00022679"/>
    </source>
</evidence>
<dbReference type="EMBL" id="CP158568">
    <property type="protein sequence ID" value="XBY46910.1"/>
    <property type="molecule type" value="Genomic_DNA"/>
</dbReference>
<protein>
    <submittedName>
        <fullName evidence="8">PLP-dependent aminotransferase family protein</fullName>
    </submittedName>
</protein>
<evidence type="ECO:0000313" key="8">
    <source>
        <dbReference type="EMBL" id="XBY46910.1"/>
    </source>
</evidence>
<dbReference type="PANTHER" id="PTHR42790">
    <property type="entry name" value="AMINOTRANSFERASE"/>
    <property type="match status" value="1"/>
</dbReference>
<dbReference type="AlphaFoldDB" id="A0AAU7XJ85"/>
<comment type="subunit">
    <text evidence="3">Homodimer.</text>
</comment>
<dbReference type="Gene3D" id="3.40.640.10">
    <property type="entry name" value="Type I PLP-dependent aspartate aminotransferase-like (Major domain)"/>
    <property type="match status" value="1"/>
</dbReference>
<dbReference type="InterPro" id="IPR015421">
    <property type="entry name" value="PyrdxlP-dep_Trfase_major"/>
</dbReference>
<proteinExistence type="inferred from homology"/>
<sequence>MKASEIRELLKLLDQPDIISFAGGIPDPSLFPVEAAKAATNAALSDPAKAAQALQYSISEGYVPLRRWIAAHMGRLGVACTIDNILITNGSQQALDFLAKVMISPGDTALVTAPTYLGALQAFNGYEPRYDTLKIDGGNATPASYAEAAKAAGGRVKFAYVVPDFANPSGETMDVAARDKLIDLAEDLDAAIIEDTAYEALRFEGEALPTILSLDIARHGHIDATRTIYCGTFSKTLAPGYRVGWVCAAAPIIQKLVLVKQASDLHSSTINQMIMHGIAEAAYDTQVEAAKALYKGRRDALLAALAREMPAGVEWTKPEGGLFVWVTLPEHIDGAELLARAIAEERVAFVPGAAFYATETRKNTLRLNFSSPTIPQIETGIARLAALIRRM</sequence>
<dbReference type="RefSeq" id="WP_407051998.1">
    <property type="nucleotide sequence ID" value="NZ_CP158568.1"/>
</dbReference>
<dbReference type="PANTHER" id="PTHR42790:SF19">
    <property type="entry name" value="KYNURENINE_ALPHA-AMINOADIPATE AMINOTRANSFERASE, MITOCHONDRIAL"/>
    <property type="match status" value="1"/>
</dbReference>
<dbReference type="KEGG" id="mflg:ABS361_15735"/>
<dbReference type="SUPFAM" id="SSF53383">
    <property type="entry name" value="PLP-dependent transferases"/>
    <property type="match status" value="1"/>
</dbReference>
<evidence type="ECO:0000256" key="3">
    <source>
        <dbReference type="ARBA" id="ARBA00011738"/>
    </source>
</evidence>
<comment type="cofactor">
    <cofactor evidence="1">
        <name>pyridoxal 5'-phosphate</name>
        <dbReference type="ChEBI" id="CHEBI:597326"/>
    </cofactor>
</comment>
<dbReference type="InterPro" id="IPR015424">
    <property type="entry name" value="PyrdxlP-dep_Trfase"/>
</dbReference>
<name>A0AAU7XJ85_9HYPH</name>
<feature type="domain" description="Aminotransferase class I/classII large" evidence="7">
    <location>
        <begin position="30"/>
        <end position="384"/>
    </location>
</feature>
<dbReference type="Pfam" id="PF00155">
    <property type="entry name" value="Aminotran_1_2"/>
    <property type="match status" value="1"/>
</dbReference>
<accession>A0AAU7XJ85</accession>
<evidence type="ECO:0000259" key="7">
    <source>
        <dbReference type="Pfam" id="PF00155"/>
    </source>
</evidence>
<comment type="similarity">
    <text evidence="2">Belongs to the class-I pyridoxal-phosphate-dependent aminotransferase family.</text>
</comment>
<evidence type="ECO:0000256" key="1">
    <source>
        <dbReference type="ARBA" id="ARBA00001933"/>
    </source>
</evidence>
<evidence type="ECO:0000256" key="2">
    <source>
        <dbReference type="ARBA" id="ARBA00007441"/>
    </source>
</evidence>
<gene>
    <name evidence="8" type="ORF">ABS361_15735</name>
</gene>
<reference evidence="8" key="1">
    <citation type="submission" date="2024-06" db="EMBL/GenBank/DDBJ databases">
        <title>Methylostella associata gen. nov., sp. nov., a novel Ancalomicrobiaceae-affiliated facultatively methylotrophic bacteria that feed on methanotrophs of the genus Methylococcus.</title>
        <authorList>
            <person name="Saltykova V."/>
            <person name="Danilova O.V."/>
            <person name="Oshkin I.Y."/>
            <person name="Belova S.E."/>
            <person name="Pimenov N.V."/>
            <person name="Dedysh S.N."/>
        </authorList>
    </citation>
    <scope>NUCLEOTIDE SEQUENCE</scope>
    <source>
        <strain evidence="8">S20</strain>
    </source>
</reference>
<evidence type="ECO:0000256" key="4">
    <source>
        <dbReference type="ARBA" id="ARBA00022576"/>
    </source>
</evidence>